<dbReference type="AlphaFoldDB" id="A0A0D0AK67"/>
<evidence type="ECO:0000256" key="1">
    <source>
        <dbReference type="SAM" id="SignalP"/>
    </source>
</evidence>
<keyword evidence="3" id="KW-1185">Reference proteome</keyword>
<reference evidence="2 3" key="1">
    <citation type="submission" date="2014-04" db="EMBL/GenBank/DDBJ databases">
        <title>Evolutionary Origins and Diversification of the Mycorrhizal Mutualists.</title>
        <authorList>
            <consortium name="DOE Joint Genome Institute"/>
            <consortium name="Mycorrhizal Genomics Consortium"/>
            <person name="Kohler A."/>
            <person name="Kuo A."/>
            <person name="Nagy L.G."/>
            <person name="Floudas D."/>
            <person name="Copeland A."/>
            <person name="Barry K.W."/>
            <person name="Cichocki N."/>
            <person name="Veneault-Fourrey C."/>
            <person name="LaButti K."/>
            <person name="Lindquist E.A."/>
            <person name="Lipzen A."/>
            <person name="Lundell T."/>
            <person name="Morin E."/>
            <person name="Murat C."/>
            <person name="Riley R."/>
            <person name="Ohm R."/>
            <person name="Sun H."/>
            <person name="Tunlid A."/>
            <person name="Henrissat B."/>
            <person name="Grigoriev I.V."/>
            <person name="Hibbett D.S."/>
            <person name="Martin F."/>
        </authorList>
    </citation>
    <scope>NUCLEOTIDE SEQUENCE [LARGE SCALE GENOMIC DNA]</scope>
    <source>
        <strain evidence="2 3">FD-317 M1</strain>
    </source>
</reference>
<dbReference type="EMBL" id="KN834895">
    <property type="protein sequence ID" value="KIK50570.1"/>
    <property type="molecule type" value="Genomic_DNA"/>
</dbReference>
<proteinExistence type="predicted"/>
<organism evidence="2 3">
    <name type="scientific">Collybiopsis luxurians FD-317 M1</name>
    <dbReference type="NCBI Taxonomy" id="944289"/>
    <lineage>
        <taxon>Eukaryota</taxon>
        <taxon>Fungi</taxon>
        <taxon>Dikarya</taxon>
        <taxon>Basidiomycota</taxon>
        <taxon>Agaricomycotina</taxon>
        <taxon>Agaricomycetes</taxon>
        <taxon>Agaricomycetidae</taxon>
        <taxon>Agaricales</taxon>
        <taxon>Marasmiineae</taxon>
        <taxon>Omphalotaceae</taxon>
        <taxon>Collybiopsis</taxon>
        <taxon>Collybiopsis luxurians</taxon>
    </lineage>
</organism>
<feature type="non-terminal residue" evidence="2">
    <location>
        <position position="70"/>
    </location>
</feature>
<dbReference type="HOGENOM" id="CLU_2764725_0_0_1"/>
<accession>A0A0D0AK67</accession>
<dbReference type="Proteomes" id="UP000053593">
    <property type="component" value="Unassembled WGS sequence"/>
</dbReference>
<evidence type="ECO:0008006" key="4">
    <source>
        <dbReference type="Google" id="ProtNLM"/>
    </source>
</evidence>
<name>A0A0D0AK67_9AGAR</name>
<keyword evidence="1" id="KW-0732">Signal</keyword>
<gene>
    <name evidence="2" type="ORF">GYMLUDRAFT_51120</name>
</gene>
<feature type="signal peptide" evidence="1">
    <location>
        <begin position="1"/>
        <end position="21"/>
    </location>
</feature>
<evidence type="ECO:0000313" key="2">
    <source>
        <dbReference type="EMBL" id="KIK50570.1"/>
    </source>
</evidence>
<feature type="chain" id="PRO_5002206853" description="Secreted protein" evidence="1">
    <location>
        <begin position="22"/>
        <end position="70"/>
    </location>
</feature>
<protein>
    <recommendedName>
        <fullName evidence="4">Secreted protein</fullName>
    </recommendedName>
</protein>
<evidence type="ECO:0000313" key="3">
    <source>
        <dbReference type="Proteomes" id="UP000053593"/>
    </source>
</evidence>
<sequence length="70" mass="7937">MALQSIYHILLLFRCFSSCSPQSNDSQLFLYVSLCALLAFPSSPYSDANSYTPIHVLTKAVTFFVTEFKY</sequence>